<accession>A0A5K3EHN0</accession>
<dbReference type="AlphaFoldDB" id="A0A5K3EHN0"/>
<name>A0A5K3EHN0_MESCO</name>
<proteinExistence type="predicted"/>
<protein>
    <submittedName>
        <fullName evidence="1">Secreted protein</fullName>
    </submittedName>
</protein>
<sequence>MNFMLYKLICCRVEDTSTASTNKLSCPLSAFLLCFRSGRVSVDRRPWCGFLTASGLQQGQPGAAFSVILPTNDNSTSAQLRTHVELIIFACCFMKHLICQQGYIHFTCPLNSRHLLFLGDSLKA</sequence>
<dbReference type="WBParaSite" id="MCU_000367-RA">
    <property type="protein sequence ID" value="MCU_000367-RA"/>
    <property type="gene ID" value="MCU_000367"/>
</dbReference>
<organism evidence="1">
    <name type="scientific">Mesocestoides corti</name>
    <name type="common">Flatworm</name>
    <dbReference type="NCBI Taxonomy" id="53468"/>
    <lineage>
        <taxon>Eukaryota</taxon>
        <taxon>Metazoa</taxon>
        <taxon>Spiralia</taxon>
        <taxon>Lophotrochozoa</taxon>
        <taxon>Platyhelminthes</taxon>
        <taxon>Cestoda</taxon>
        <taxon>Eucestoda</taxon>
        <taxon>Cyclophyllidea</taxon>
        <taxon>Mesocestoididae</taxon>
        <taxon>Mesocestoides</taxon>
    </lineage>
</organism>
<reference evidence="1" key="1">
    <citation type="submission" date="2019-11" db="UniProtKB">
        <authorList>
            <consortium name="WormBaseParasite"/>
        </authorList>
    </citation>
    <scope>IDENTIFICATION</scope>
</reference>
<evidence type="ECO:0000313" key="1">
    <source>
        <dbReference type="WBParaSite" id="MCU_000367-RA"/>
    </source>
</evidence>